<evidence type="ECO:0000313" key="3">
    <source>
        <dbReference type="Proteomes" id="UP000244811"/>
    </source>
</evidence>
<reference evidence="2" key="1">
    <citation type="submission" date="2022-07" db="EMBL/GenBank/DDBJ databases">
        <title>Evaluation of T. orientalis genome assembly methods using nanopore sequencing and analysis of variation between genomes.</title>
        <authorList>
            <person name="Yam J."/>
            <person name="Micallef M.L."/>
            <person name="Liu M."/>
            <person name="Djordjevic S.P."/>
            <person name="Bogema D.R."/>
            <person name="Jenkins C."/>
        </authorList>
    </citation>
    <scope>NUCLEOTIDE SEQUENCE</scope>
    <source>
        <strain evidence="2">Goon Nure</strain>
    </source>
</reference>
<accession>A0A976QTK5</accession>
<dbReference type="EMBL" id="CP056071">
    <property type="protein sequence ID" value="UKK02229.2"/>
    <property type="molecule type" value="Genomic_DNA"/>
</dbReference>
<feature type="region of interest" description="Disordered" evidence="1">
    <location>
        <begin position="993"/>
        <end position="1048"/>
    </location>
</feature>
<evidence type="ECO:0000313" key="2">
    <source>
        <dbReference type="EMBL" id="UKK02229.2"/>
    </source>
</evidence>
<sequence>MVIVFLSKSPVLNVEFVEVNIANLSDDFTRTKKKNYDHIVVSEEAKVDNKCVGKVVDGQLLISEKPDPKATYRYVRIVKYSPTAGHNPDLEEAVNRDTSDDYQSDQATDESNLVKTVEIHTFFDDIVLLDRYAKNQEGQYVNFDFTQVDLDICQPITETVKIDDVKYYNVPNYQTVGAIKCGATILLDGMNVFYRTAEIHDRKVVVNTVPKYGLISDLTFDLGNVLKQVTTEWPNRTLKTLKLDRLTDSYQKMISTCGNDCLFFDGCNEKSVLVNVQECDNLIYSNKNTLCISVKVEDLPDAKYLTIYDKPKNSNYYLVSILRRGVNQTSFVRHTKTSIEVDITGDPVTRDRQYAALLINETLTPNVRYRIKNIDYRIGNLYLNNNLLLGDSDIIFNREIYTNDKGIMVFDQYYNGESNKYLFRPPGSSSSDLANLYRQGTALNLLPGYVVKVDLNNLTANVTKYMTVSSENLFVRANSFVEKLGSLTYNTFMVCPNRFYVANQYLIMNDKEMKLHSLTRRGYSFLESYAKVSSFFEGETTFVAKAKEVVRFDIMEFYSAINDMSMEKLAEFEVNYMGDYFLVGMRYKYLFEKMLGNIEVNGKVIAPLDSDLTSRQVLLPTNSQSFFILRDCDTLDCWHRTYRQNSANGHIGYEIQQKASASLDLLKIYKEDKGQTVFTFEYFVVYKYGTVYNVRVLNDFESKIGQILFNNHVLLEDNDHVFTRMVNLSVNTENNADVNGQVVLSHMSSNTPVRGHLRILEIEKWDKTTKLFAYEIDQQGFKASLVPKKNLELDLEPLVRKDINLNISERDHVLNYQINWTTRDDYKLTKIKCSRFENNTWVPLNIIENINEFPVFVRLHKSENYETNKRITLAVENHHGFQKPNAGQLFTVEKNNDKKGLLIECSLSDKSSKHIENHTVDSYHRRNFTPHRHSFHVDPKLSGRSISVTQTAVPPASQGVQVTYTGQPATVVQPGQGAQVAYQGQGVAQVQPGQTASVAQPGQATTGTRAPQAPVALSQGRPVQQVATTGTGGQRGKTIHLADSDEEK</sequence>
<feature type="region of interest" description="Disordered" evidence="1">
    <location>
        <begin position="86"/>
        <end position="107"/>
    </location>
</feature>
<gene>
    <name evidence="2" type="ORF">MACK_001585</name>
</gene>
<dbReference type="Proteomes" id="UP000244811">
    <property type="component" value="Chromosome 2"/>
</dbReference>
<feature type="compositionally biased region" description="Polar residues" evidence="1">
    <location>
        <begin position="997"/>
        <end position="1009"/>
    </location>
</feature>
<dbReference type="AlphaFoldDB" id="A0A976QTK5"/>
<organism evidence="2 3">
    <name type="scientific">Theileria orientalis</name>
    <dbReference type="NCBI Taxonomy" id="68886"/>
    <lineage>
        <taxon>Eukaryota</taxon>
        <taxon>Sar</taxon>
        <taxon>Alveolata</taxon>
        <taxon>Apicomplexa</taxon>
        <taxon>Aconoidasida</taxon>
        <taxon>Piroplasmida</taxon>
        <taxon>Theileriidae</taxon>
        <taxon>Theileria</taxon>
    </lineage>
</organism>
<evidence type="ECO:0000256" key="1">
    <source>
        <dbReference type="SAM" id="MobiDB-lite"/>
    </source>
</evidence>
<name>A0A976QTK5_THEOR</name>
<protein>
    <submittedName>
        <fullName evidence="2">Uncharacterized protein</fullName>
    </submittedName>
</protein>
<proteinExistence type="predicted"/>